<dbReference type="EMBL" id="BMAV01022845">
    <property type="protein sequence ID" value="GFY78170.1"/>
    <property type="molecule type" value="Genomic_DNA"/>
</dbReference>
<sequence>MQSSVLCQGHVRVWVADFCPASDACPMSGWQNCVLLRMHEHVKRQDGRTLSCRSSCPVAGLQISLLCQEYVQWPGDKTLFCFRVCPMSAWQSLSCVKLMCSFRVIELCPGSGACPLSLRQISVGSVRECPVSCRKNSVLLQGMDSIRVRTQFFQGHFQCPVVRNLSSVRVISVPGRQNSVPCWGRVQVVGWQNSVLRQGYVKCGWQNFVLPQGQVRDKVSELSPASRACSVARLQNFVPCRGHVQWPVF</sequence>
<proteinExistence type="predicted"/>
<reference evidence="1" key="1">
    <citation type="submission" date="2020-08" db="EMBL/GenBank/DDBJ databases">
        <title>Multicomponent nature underlies the extraordinary mechanical properties of spider dragline silk.</title>
        <authorList>
            <person name="Kono N."/>
            <person name="Nakamura H."/>
            <person name="Mori M."/>
            <person name="Yoshida Y."/>
            <person name="Ohtoshi R."/>
            <person name="Malay A.D."/>
            <person name="Moran D.A.P."/>
            <person name="Tomita M."/>
            <person name="Numata K."/>
            <person name="Arakawa K."/>
        </authorList>
    </citation>
    <scope>NUCLEOTIDE SEQUENCE</scope>
</reference>
<dbReference type="AlphaFoldDB" id="A0A8X7CTC6"/>
<evidence type="ECO:0000313" key="1">
    <source>
        <dbReference type="EMBL" id="GFY78170.1"/>
    </source>
</evidence>
<gene>
    <name evidence="1" type="ORF">TNIN_428711</name>
</gene>
<organism evidence="1 2">
    <name type="scientific">Trichonephila inaurata madagascariensis</name>
    <dbReference type="NCBI Taxonomy" id="2747483"/>
    <lineage>
        <taxon>Eukaryota</taxon>
        <taxon>Metazoa</taxon>
        <taxon>Ecdysozoa</taxon>
        <taxon>Arthropoda</taxon>
        <taxon>Chelicerata</taxon>
        <taxon>Arachnida</taxon>
        <taxon>Araneae</taxon>
        <taxon>Araneomorphae</taxon>
        <taxon>Entelegynae</taxon>
        <taxon>Araneoidea</taxon>
        <taxon>Nephilidae</taxon>
        <taxon>Trichonephila</taxon>
        <taxon>Trichonephila inaurata</taxon>
    </lineage>
</organism>
<protein>
    <submittedName>
        <fullName evidence="1">Uncharacterized protein</fullName>
    </submittedName>
</protein>
<keyword evidence="2" id="KW-1185">Reference proteome</keyword>
<comment type="caution">
    <text evidence="1">The sequence shown here is derived from an EMBL/GenBank/DDBJ whole genome shotgun (WGS) entry which is preliminary data.</text>
</comment>
<name>A0A8X7CTC6_9ARAC</name>
<accession>A0A8X7CTC6</accession>
<dbReference type="Proteomes" id="UP000886998">
    <property type="component" value="Unassembled WGS sequence"/>
</dbReference>
<evidence type="ECO:0000313" key="2">
    <source>
        <dbReference type="Proteomes" id="UP000886998"/>
    </source>
</evidence>